<dbReference type="OrthoDB" id="3045089at2759"/>
<protein>
    <recommendedName>
        <fullName evidence="2">Ubiquitin-like domain-containing protein</fullName>
    </recommendedName>
</protein>
<dbReference type="Proteomes" id="UP001152049">
    <property type="component" value="Unassembled WGS sequence"/>
</dbReference>
<dbReference type="InterPro" id="IPR054464">
    <property type="entry name" value="ULD_fung"/>
</dbReference>
<feature type="region of interest" description="Disordered" evidence="1">
    <location>
        <begin position="115"/>
        <end position="184"/>
    </location>
</feature>
<name>A0A9W8RRE6_9HYPO</name>
<evidence type="ECO:0000259" key="2">
    <source>
        <dbReference type="Pfam" id="PF22893"/>
    </source>
</evidence>
<dbReference type="Pfam" id="PF22893">
    <property type="entry name" value="ULD_2"/>
    <property type="match status" value="1"/>
</dbReference>
<reference evidence="3" key="1">
    <citation type="submission" date="2022-09" db="EMBL/GenBank/DDBJ databases">
        <title>Fusarium specimens isolated from Avocado Roots.</title>
        <authorList>
            <person name="Stajich J."/>
            <person name="Roper C."/>
            <person name="Heimlech-Rivalta G."/>
        </authorList>
    </citation>
    <scope>NUCLEOTIDE SEQUENCE</scope>
    <source>
        <strain evidence="3">CF00136</strain>
    </source>
</reference>
<gene>
    <name evidence="3" type="ORF">NW762_010523</name>
</gene>
<comment type="caution">
    <text evidence="3">The sequence shown here is derived from an EMBL/GenBank/DDBJ whole genome shotgun (WGS) entry which is preliminary data.</text>
</comment>
<dbReference type="AlphaFoldDB" id="A0A9W8RRE6"/>
<evidence type="ECO:0000256" key="1">
    <source>
        <dbReference type="SAM" id="MobiDB-lite"/>
    </source>
</evidence>
<keyword evidence="4" id="KW-1185">Reference proteome</keyword>
<feature type="compositionally biased region" description="Acidic residues" evidence="1">
    <location>
        <begin position="156"/>
        <end position="167"/>
    </location>
</feature>
<proteinExistence type="predicted"/>
<dbReference type="EMBL" id="JAOQAZ010000024">
    <property type="protein sequence ID" value="KAJ4253368.1"/>
    <property type="molecule type" value="Genomic_DNA"/>
</dbReference>
<organism evidence="3 4">
    <name type="scientific">Fusarium torreyae</name>
    <dbReference type="NCBI Taxonomy" id="1237075"/>
    <lineage>
        <taxon>Eukaryota</taxon>
        <taxon>Fungi</taxon>
        <taxon>Dikarya</taxon>
        <taxon>Ascomycota</taxon>
        <taxon>Pezizomycotina</taxon>
        <taxon>Sordariomycetes</taxon>
        <taxon>Hypocreomycetidae</taxon>
        <taxon>Hypocreales</taxon>
        <taxon>Nectriaceae</taxon>
        <taxon>Fusarium</taxon>
    </lineage>
</organism>
<feature type="domain" description="Ubiquitin-like" evidence="2">
    <location>
        <begin position="38"/>
        <end position="113"/>
    </location>
</feature>
<evidence type="ECO:0000313" key="3">
    <source>
        <dbReference type="EMBL" id="KAJ4253368.1"/>
    </source>
</evidence>
<feature type="compositionally biased region" description="Basic and acidic residues" evidence="1">
    <location>
        <begin position="126"/>
        <end position="139"/>
    </location>
</feature>
<accession>A0A9W8RRE6</accession>
<evidence type="ECO:0000313" key="4">
    <source>
        <dbReference type="Proteomes" id="UP001152049"/>
    </source>
</evidence>
<sequence>MDPSVLPKLPDHVLLRNKLILCLRAISGGHLSTAMGQKKQFIHFTDAIGRTFKFPLGVEHLIKQAFRQNDAYGTEVMEGRYTLLDPDGDIILPSAWKANIESGMHITMTLWPNETAPAPRALPEPQEPHELHESPEPVREQTTPNGSEDPWRDVEEEKEEEEEDWEDLPPPRYEGFVEGGQYAR</sequence>